<gene>
    <name evidence="1" type="ORF">SAMN05444586_1003142</name>
</gene>
<dbReference type="Proteomes" id="UP000182827">
    <property type="component" value="Unassembled WGS sequence"/>
</dbReference>
<proteinExistence type="predicted"/>
<protein>
    <submittedName>
        <fullName evidence="1">Uncharacterized protein</fullName>
    </submittedName>
</protein>
<dbReference type="EMBL" id="FOZU01000003">
    <property type="protein sequence ID" value="SFS48580.1"/>
    <property type="molecule type" value="Genomic_DNA"/>
</dbReference>
<evidence type="ECO:0000313" key="2">
    <source>
        <dbReference type="Proteomes" id="UP000182827"/>
    </source>
</evidence>
<organism evidence="1 2">
    <name type="scientific">Acinetobacter bohemicus</name>
    <dbReference type="NCBI Taxonomy" id="1435036"/>
    <lineage>
        <taxon>Bacteria</taxon>
        <taxon>Pseudomonadati</taxon>
        <taxon>Pseudomonadota</taxon>
        <taxon>Gammaproteobacteria</taxon>
        <taxon>Moraxellales</taxon>
        <taxon>Moraxellaceae</taxon>
        <taxon>Acinetobacter</taxon>
    </lineage>
</organism>
<sequence length="67" mass="7857">MKEKSLFIKDEEYIQQEGDSGFSDYFFNPLPLARNNAHPLNKERENSLASKIIIITFKLQPTYIIHN</sequence>
<name>A0A1I6Q8G7_9GAMM</name>
<keyword evidence="2" id="KW-1185">Reference proteome</keyword>
<dbReference type="AlphaFoldDB" id="A0A1I6Q8G7"/>
<accession>A0A1I6Q8G7</accession>
<reference evidence="2" key="1">
    <citation type="submission" date="2016-10" db="EMBL/GenBank/DDBJ databases">
        <authorList>
            <person name="Varghese N."/>
            <person name="Submissions S."/>
        </authorList>
    </citation>
    <scope>NUCLEOTIDE SEQUENCE [LARGE SCALE GENOMIC DNA]</scope>
    <source>
        <strain evidence="2">ANC 5076</strain>
    </source>
</reference>
<evidence type="ECO:0000313" key="1">
    <source>
        <dbReference type="EMBL" id="SFS48580.1"/>
    </source>
</evidence>